<reference evidence="1" key="1">
    <citation type="submission" date="2020-03" db="EMBL/GenBank/DDBJ databases">
        <title>The deep terrestrial virosphere.</title>
        <authorList>
            <person name="Holmfeldt K."/>
            <person name="Nilsson E."/>
            <person name="Simone D."/>
            <person name="Lopez-Fernandez M."/>
            <person name="Wu X."/>
            <person name="de Brujin I."/>
            <person name="Lundin D."/>
            <person name="Andersson A."/>
            <person name="Bertilsson S."/>
            <person name="Dopson M."/>
        </authorList>
    </citation>
    <scope>NUCLEOTIDE SEQUENCE</scope>
    <source>
        <strain evidence="1">MM415B01784</strain>
    </source>
</reference>
<accession>A0A6M3IIB5</accession>
<gene>
    <name evidence="1" type="ORF">MM415B01784_0007</name>
</gene>
<organism evidence="1">
    <name type="scientific">viral metagenome</name>
    <dbReference type="NCBI Taxonomy" id="1070528"/>
    <lineage>
        <taxon>unclassified sequences</taxon>
        <taxon>metagenomes</taxon>
        <taxon>organismal metagenomes</taxon>
    </lineage>
</organism>
<protein>
    <submittedName>
        <fullName evidence="1">Uncharacterized protein</fullName>
    </submittedName>
</protein>
<name>A0A6M3IIB5_9ZZZZ</name>
<evidence type="ECO:0000313" key="1">
    <source>
        <dbReference type="EMBL" id="QJA56817.1"/>
    </source>
</evidence>
<sequence>MINKIQNQLDMIGKVLPDLLCDATMTDLLGLNVSTFGLYSAIYGEIRMRLYMRSWAEQEDVIEKRIHFMKSEG</sequence>
<dbReference type="EMBL" id="MT141240">
    <property type="protein sequence ID" value="QJA56817.1"/>
    <property type="molecule type" value="Genomic_DNA"/>
</dbReference>
<proteinExistence type="predicted"/>
<dbReference type="AlphaFoldDB" id="A0A6M3IIB5"/>